<dbReference type="PANTHER" id="PTHR36750:SF1">
    <property type="entry name" value="SEC-C MOTIF PROTEIN"/>
    <property type="match status" value="1"/>
</dbReference>
<accession>A0A9N8E557</accession>
<feature type="region of interest" description="Disordered" evidence="1">
    <location>
        <begin position="43"/>
        <end position="64"/>
    </location>
</feature>
<name>A0A9N8E557_9STRA</name>
<evidence type="ECO:0000313" key="3">
    <source>
        <dbReference type="Proteomes" id="UP001153069"/>
    </source>
</evidence>
<feature type="compositionally biased region" description="Low complexity" evidence="1">
    <location>
        <begin position="48"/>
        <end position="64"/>
    </location>
</feature>
<protein>
    <submittedName>
        <fullName evidence="2">Uncharacterized protein</fullName>
    </submittedName>
</protein>
<dbReference type="EMBL" id="CAICTM010000627">
    <property type="protein sequence ID" value="CAB9514044.1"/>
    <property type="molecule type" value="Genomic_DNA"/>
</dbReference>
<gene>
    <name evidence="2" type="ORF">SEMRO_628_G178070.1</name>
</gene>
<dbReference type="PANTHER" id="PTHR36750">
    <property type="entry name" value="SEC-C MOTIF PROTEIN"/>
    <property type="match status" value="1"/>
</dbReference>
<evidence type="ECO:0000313" key="2">
    <source>
        <dbReference type="EMBL" id="CAB9514044.1"/>
    </source>
</evidence>
<evidence type="ECO:0000256" key="1">
    <source>
        <dbReference type="SAM" id="MobiDB-lite"/>
    </source>
</evidence>
<organism evidence="2 3">
    <name type="scientific">Seminavis robusta</name>
    <dbReference type="NCBI Taxonomy" id="568900"/>
    <lineage>
        <taxon>Eukaryota</taxon>
        <taxon>Sar</taxon>
        <taxon>Stramenopiles</taxon>
        <taxon>Ochrophyta</taxon>
        <taxon>Bacillariophyta</taxon>
        <taxon>Bacillariophyceae</taxon>
        <taxon>Bacillariophycidae</taxon>
        <taxon>Naviculales</taxon>
        <taxon>Naviculaceae</taxon>
        <taxon>Seminavis</taxon>
    </lineage>
</organism>
<comment type="caution">
    <text evidence="2">The sequence shown here is derived from an EMBL/GenBank/DDBJ whole genome shotgun (WGS) entry which is preliminary data.</text>
</comment>
<reference evidence="2" key="1">
    <citation type="submission" date="2020-06" db="EMBL/GenBank/DDBJ databases">
        <authorList>
            <consortium name="Plant Systems Biology data submission"/>
        </authorList>
    </citation>
    <scope>NUCLEOTIDE SEQUENCE</scope>
    <source>
        <strain evidence="2">D6</strain>
    </source>
</reference>
<dbReference type="AlphaFoldDB" id="A0A9N8E557"/>
<proteinExistence type="predicted"/>
<dbReference type="OrthoDB" id="432970at2759"/>
<sequence length="242" mass="27301">MASLRPLLTGLLIRPATSSIHKRARLPCQVVATARCPLSSGWNHQGRTSSFSSTTSSTSGTGWFSGWTDERNRKTFIEQMEDMGKVEKFTLGAYHDGLAKQTDSWKASMPGIRSSTEVVKAKQTKLIVERLVSLVGRDAVVADLNEALSHNKLEKIKVANECDITLETLDAELMAFEMTIQTHRLIQLLQKQGKPVPNNPDEMKTLMQTYARQLLTPEEKKTMETRMKKVFRSEMRGQFSRR</sequence>
<keyword evidence="3" id="KW-1185">Reference proteome</keyword>
<dbReference type="Proteomes" id="UP001153069">
    <property type="component" value="Unassembled WGS sequence"/>
</dbReference>